<dbReference type="RefSeq" id="WP_175354725.1">
    <property type="nucleotide sequence ID" value="NZ_JABFMT010000014.1"/>
</dbReference>
<protein>
    <submittedName>
        <fullName evidence="2">Uncharacterized protein</fullName>
    </submittedName>
</protein>
<evidence type="ECO:0000256" key="1">
    <source>
        <dbReference type="SAM" id="Phobius"/>
    </source>
</evidence>
<evidence type="ECO:0000313" key="3">
    <source>
        <dbReference type="Proteomes" id="UP000536746"/>
    </source>
</evidence>
<keyword evidence="1" id="KW-1133">Transmembrane helix</keyword>
<dbReference type="EMBL" id="JABFMT010000014">
    <property type="protein sequence ID" value="NUU02828.1"/>
    <property type="molecule type" value="Genomic_DNA"/>
</dbReference>
<evidence type="ECO:0000313" key="2">
    <source>
        <dbReference type="EMBL" id="NUU02828.1"/>
    </source>
</evidence>
<keyword evidence="1" id="KW-0812">Transmembrane</keyword>
<feature type="transmembrane region" description="Helical" evidence="1">
    <location>
        <begin position="12"/>
        <end position="32"/>
    </location>
</feature>
<name>A0ABX2LYL9_9BURK</name>
<reference evidence="2 3" key="1">
    <citation type="journal article" date="2020" name="Front. Plant Sci.">
        <title>Isolation of Rhizosphere Bacteria That Improve Quality and Water Stress Tolerance in Greenhouse Ornamentals.</title>
        <authorList>
            <person name="Nordstedt N.P."/>
            <person name="Jones M.L."/>
        </authorList>
    </citation>
    <scope>NUCLEOTIDE SEQUENCE [LARGE SCALE GENOMIC DNA]</scope>
    <source>
        <strain evidence="2 3">C6C2</strain>
    </source>
</reference>
<keyword evidence="3" id="KW-1185">Reference proteome</keyword>
<dbReference type="Proteomes" id="UP000536746">
    <property type="component" value="Unassembled WGS sequence"/>
</dbReference>
<proteinExistence type="predicted"/>
<organism evidence="2 3">
    <name type="scientific">Herbaspirillum robiniae</name>
    <dbReference type="NCBI Taxonomy" id="2014887"/>
    <lineage>
        <taxon>Bacteria</taxon>
        <taxon>Pseudomonadati</taxon>
        <taxon>Pseudomonadota</taxon>
        <taxon>Betaproteobacteria</taxon>
        <taxon>Burkholderiales</taxon>
        <taxon>Oxalobacteraceae</taxon>
        <taxon>Herbaspirillum</taxon>
    </lineage>
</organism>
<keyword evidence="1" id="KW-0472">Membrane</keyword>
<accession>A0ABX2LYL9</accession>
<gene>
    <name evidence="2" type="ORF">HNO84_14580</name>
</gene>
<comment type="caution">
    <text evidence="2">The sequence shown here is derived from an EMBL/GenBank/DDBJ whole genome shotgun (WGS) entry which is preliminary data.</text>
</comment>
<sequence length="136" mass="15214">MKKVVAEMRRHHYILSISEAILITTALTGGVVSSDFDSYLISAVRAKSVKNPSMAERHFLVAVGNQYGEIYRLIGADTKGELESLLSILESCSWNVVATEFPLTVSKYYAVLFQPKDVDAVARRKEMAKKYKRQPA</sequence>